<organism evidence="2 3">
    <name type="scientific">Marinifilum caeruleilacunae</name>
    <dbReference type="NCBI Taxonomy" id="2499076"/>
    <lineage>
        <taxon>Bacteria</taxon>
        <taxon>Pseudomonadati</taxon>
        <taxon>Bacteroidota</taxon>
        <taxon>Bacteroidia</taxon>
        <taxon>Marinilabiliales</taxon>
        <taxon>Marinifilaceae</taxon>
    </lineage>
</organism>
<dbReference type="EMBL" id="RZNH01000011">
    <property type="protein sequence ID" value="NOU59845.1"/>
    <property type="molecule type" value="Genomic_DNA"/>
</dbReference>
<keyword evidence="1" id="KW-0812">Transmembrane</keyword>
<comment type="caution">
    <text evidence="2">The sequence shown here is derived from an EMBL/GenBank/DDBJ whole genome shotgun (WGS) entry which is preliminary data.</text>
</comment>
<evidence type="ECO:0000313" key="2">
    <source>
        <dbReference type="EMBL" id="NOU59845.1"/>
    </source>
</evidence>
<protein>
    <recommendedName>
        <fullName evidence="4">Anti-sigma factor</fullName>
    </recommendedName>
</protein>
<dbReference type="Proteomes" id="UP000732105">
    <property type="component" value="Unassembled WGS sequence"/>
</dbReference>
<keyword evidence="3" id="KW-1185">Reference proteome</keyword>
<evidence type="ECO:0000313" key="3">
    <source>
        <dbReference type="Proteomes" id="UP000732105"/>
    </source>
</evidence>
<proteinExistence type="predicted"/>
<dbReference type="RefSeq" id="WP_171595120.1">
    <property type="nucleotide sequence ID" value="NZ_RZNH01000011.1"/>
</dbReference>
<reference evidence="2 3" key="1">
    <citation type="submission" date="2018-12" db="EMBL/GenBank/DDBJ databases">
        <title>Marinifilum JC070 sp. nov., a marine bacterium isolated from Yongle Blue Hole in the South China Sea.</title>
        <authorList>
            <person name="Fu T."/>
        </authorList>
    </citation>
    <scope>NUCLEOTIDE SEQUENCE [LARGE SCALE GENOMIC DNA]</scope>
    <source>
        <strain evidence="2 3">JC070</strain>
    </source>
</reference>
<evidence type="ECO:0008006" key="4">
    <source>
        <dbReference type="Google" id="ProtNLM"/>
    </source>
</evidence>
<sequence>MRIIDRYNYEEFFLDYLEGNLSDSEVKNLERFLSDHPDLKEELDEMRLVVVEEEAIEFDKSALKQIPFENDFDEFCVAKLEGDLEKEEELAFSNYLNSNLIEKAQYQLYEKTKLSADLEILYPDKEELRRKDRKIIPYWLLSGVGIAASVLVLFTVWNTSISDKDAEQLSGNKVAYIDTVKKIEIKPSDEAKRLEELVKNTGTKPAEANSTNLDKAEPETAAVKTPVKVVQAENPIVAEKPAEQIAENSKSEPEKISLPEVTQTTALEILANAEIAEHQIESSEQEEEMAEVVASNSGLNNLGMSWKSSVKEKKKNNSLLYAVAKAGVDKLGAIAGKKVQLEKQYDSETEKTRVNFNTKGIGFSTSIK</sequence>
<name>A0ABX1WUR0_9BACT</name>
<evidence type="ECO:0000256" key="1">
    <source>
        <dbReference type="SAM" id="Phobius"/>
    </source>
</evidence>
<feature type="transmembrane region" description="Helical" evidence="1">
    <location>
        <begin position="135"/>
        <end position="157"/>
    </location>
</feature>
<keyword evidence="1" id="KW-1133">Transmembrane helix</keyword>
<accession>A0ABX1WUR0</accession>
<gene>
    <name evidence="2" type="ORF">ELS83_08425</name>
</gene>
<keyword evidence="1" id="KW-0472">Membrane</keyword>